<dbReference type="PROSITE" id="PS00893">
    <property type="entry name" value="NUDIX_BOX"/>
    <property type="match status" value="1"/>
</dbReference>
<dbReference type="PROSITE" id="PS51462">
    <property type="entry name" value="NUDIX"/>
    <property type="match status" value="1"/>
</dbReference>
<dbReference type="InterPro" id="IPR020084">
    <property type="entry name" value="NUDIX_hydrolase_CS"/>
</dbReference>
<dbReference type="EMBL" id="NBWZ01000001">
    <property type="protein sequence ID" value="RFA09788.1"/>
    <property type="molecule type" value="Genomic_DNA"/>
</dbReference>
<dbReference type="Gene3D" id="3.90.79.10">
    <property type="entry name" value="Nucleoside Triphosphate Pyrophosphohydrolase"/>
    <property type="match status" value="1"/>
</dbReference>
<dbReference type="GO" id="GO:0006167">
    <property type="term" value="P:AMP biosynthetic process"/>
    <property type="evidence" value="ECO:0007669"/>
    <property type="project" value="TreeGrafter"/>
</dbReference>
<dbReference type="RefSeq" id="WP_116415188.1">
    <property type="nucleotide sequence ID" value="NZ_NBWZ01000001.1"/>
</dbReference>
<dbReference type="PANTHER" id="PTHR21340:SF7">
    <property type="entry name" value="NUDIX HYDROLASE DOMAIN-CONTAINING PROTEIN"/>
    <property type="match status" value="1"/>
</dbReference>
<protein>
    <recommendedName>
        <fullName evidence="3">Nudix hydrolase domain-containing protein</fullName>
    </recommendedName>
</protein>
<dbReference type="PANTHER" id="PTHR21340">
    <property type="entry name" value="DIADENOSINE 5,5-P1,P4-TETRAPHOSPHATE PYROPHOSPHOHYDROLASE MUTT"/>
    <property type="match status" value="1"/>
</dbReference>
<feature type="region of interest" description="Disordered" evidence="2">
    <location>
        <begin position="1"/>
        <end position="34"/>
    </location>
</feature>
<dbReference type="InterPro" id="IPR051325">
    <property type="entry name" value="Nudix_hydrolase_domain"/>
</dbReference>
<sequence>MNGDQPTSGDRAPGFDGETGGDGETGSSRPPGKLSAGILLYRQGAGGTEVWIAHMGGPFWARKHERAWSIPKGLVEPGEDTLHAALREFAEEIGAPPPPAPYGLLAEVRQRSGKIVLAYAAELAEGELVVFVGSNTFTVEWPRGSGLLREYPEIDGARWVPLAEARTLLVAGQEPLLDALERKLSD</sequence>
<feature type="domain" description="Nudix hydrolase" evidence="3">
    <location>
        <begin position="31"/>
        <end position="182"/>
    </location>
</feature>
<evidence type="ECO:0000256" key="1">
    <source>
        <dbReference type="ARBA" id="ARBA00022801"/>
    </source>
</evidence>
<dbReference type="InterPro" id="IPR000086">
    <property type="entry name" value="NUDIX_hydrolase_dom"/>
</dbReference>
<dbReference type="InterPro" id="IPR015797">
    <property type="entry name" value="NUDIX_hydrolase-like_dom_sf"/>
</dbReference>
<dbReference type="GO" id="GO:0004081">
    <property type="term" value="F:bis(5'-nucleosyl)-tetraphosphatase (asymmetrical) activity"/>
    <property type="evidence" value="ECO:0007669"/>
    <property type="project" value="TreeGrafter"/>
</dbReference>
<accession>A0A3E0VJW5</accession>
<dbReference type="SUPFAM" id="SSF55811">
    <property type="entry name" value="Nudix"/>
    <property type="match status" value="1"/>
</dbReference>
<keyword evidence="5" id="KW-1185">Reference proteome</keyword>
<reference evidence="4 5" key="1">
    <citation type="submission" date="2017-04" db="EMBL/GenBank/DDBJ databases">
        <title>Comparative genome analysis of Subtercola boreus.</title>
        <authorList>
            <person name="Cho Y.-J."/>
            <person name="Cho A."/>
            <person name="Kim O.-S."/>
            <person name="Lee J.-I."/>
        </authorList>
    </citation>
    <scope>NUCLEOTIDE SEQUENCE [LARGE SCALE GENOMIC DNA]</scope>
    <source>
        <strain evidence="4 5">K300</strain>
    </source>
</reference>
<comment type="caution">
    <text evidence="4">The sequence shown here is derived from an EMBL/GenBank/DDBJ whole genome shotgun (WGS) entry which is preliminary data.</text>
</comment>
<dbReference type="OrthoDB" id="954553at2"/>
<proteinExistence type="predicted"/>
<evidence type="ECO:0000313" key="5">
    <source>
        <dbReference type="Proteomes" id="UP000256486"/>
    </source>
</evidence>
<keyword evidence="1" id="KW-0378">Hydrolase</keyword>
<evidence type="ECO:0000313" key="4">
    <source>
        <dbReference type="EMBL" id="RFA09788.1"/>
    </source>
</evidence>
<dbReference type="GO" id="GO:0006754">
    <property type="term" value="P:ATP biosynthetic process"/>
    <property type="evidence" value="ECO:0007669"/>
    <property type="project" value="TreeGrafter"/>
</dbReference>
<gene>
    <name evidence="4" type="ORF">B7R54_11670</name>
</gene>
<dbReference type="Proteomes" id="UP000256486">
    <property type="component" value="Unassembled WGS sequence"/>
</dbReference>
<evidence type="ECO:0000259" key="3">
    <source>
        <dbReference type="PROSITE" id="PS51462"/>
    </source>
</evidence>
<evidence type="ECO:0000256" key="2">
    <source>
        <dbReference type="SAM" id="MobiDB-lite"/>
    </source>
</evidence>
<organism evidence="4 5">
    <name type="scientific">Subtercola boreus</name>
    <dbReference type="NCBI Taxonomy" id="120213"/>
    <lineage>
        <taxon>Bacteria</taxon>
        <taxon>Bacillati</taxon>
        <taxon>Actinomycetota</taxon>
        <taxon>Actinomycetes</taxon>
        <taxon>Micrococcales</taxon>
        <taxon>Microbacteriaceae</taxon>
        <taxon>Subtercola</taxon>
    </lineage>
</organism>
<name>A0A3E0VJW5_9MICO</name>
<dbReference type="AlphaFoldDB" id="A0A3E0VJW5"/>
<dbReference type="Pfam" id="PF00293">
    <property type="entry name" value="NUDIX"/>
    <property type="match status" value="1"/>
</dbReference>